<dbReference type="SUPFAM" id="SSF53850">
    <property type="entry name" value="Periplasmic binding protein-like II"/>
    <property type="match status" value="1"/>
</dbReference>
<accession>A0A166AGM1</accession>
<evidence type="ECO:0000256" key="3">
    <source>
        <dbReference type="ARBA" id="ARBA00023125"/>
    </source>
</evidence>
<dbReference type="PROSITE" id="PS50931">
    <property type="entry name" value="HTH_LYSR"/>
    <property type="match status" value="1"/>
</dbReference>
<dbReference type="PATRIC" id="fig|989403.3.peg.1113"/>
<keyword evidence="7" id="KW-1185">Reference proteome</keyword>
<dbReference type="Proteomes" id="UP000076577">
    <property type="component" value="Unassembled WGS sequence"/>
</dbReference>
<feature type="domain" description="HTH lysR-type" evidence="5">
    <location>
        <begin position="1"/>
        <end position="58"/>
    </location>
</feature>
<dbReference type="InterPro" id="IPR058163">
    <property type="entry name" value="LysR-type_TF_proteobact-type"/>
</dbReference>
<dbReference type="EMBL" id="LMCB01000005">
    <property type="protein sequence ID" value="KZL21042.1"/>
    <property type="molecule type" value="Genomic_DNA"/>
</dbReference>
<dbReference type="Gene3D" id="1.10.10.10">
    <property type="entry name" value="Winged helix-like DNA-binding domain superfamily/Winged helix DNA-binding domain"/>
    <property type="match status" value="1"/>
</dbReference>
<evidence type="ECO:0000256" key="1">
    <source>
        <dbReference type="ARBA" id="ARBA00009437"/>
    </source>
</evidence>
<keyword evidence="3" id="KW-0238">DNA-binding</keyword>
<dbReference type="GO" id="GO:0003700">
    <property type="term" value="F:DNA-binding transcription factor activity"/>
    <property type="evidence" value="ECO:0007669"/>
    <property type="project" value="InterPro"/>
</dbReference>
<evidence type="ECO:0000256" key="4">
    <source>
        <dbReference type="ARBA" id="ARBA00023163"/>
    </source>
</evidence>
<evidence type="ECO:0000256" key="2">
    <source>
        <dbReference type="ARBA" id="ARBA00023015"/>
    </source>
</evidence>
<dbReference type="InterPro" id="IPR036388">
    <property type="entry name" value="WH-like_DNA-bd_sf"/>
</dbReference>
<organism evidence="6 7">
    <name type="scientific">Pseudovibrio axinellae</name>
    <dbReference type="NCBI Taxonomy" id="989403"/>
    <lineage>
        <taxon>Bacteria</taxon>
        <taxon>Pseudomonadati</taxon>
        <taxon>Pseudomonadota</taxon>
        <taxon>Alphaproteobacteria</taxon>
        <taxon>Hyphomicrobiales</taxon>
        <taxon>Stappiaceae</taxon>
        <taxon>Pseudovibrio</taxon>
    </lineage>
</organism>
<evidence type="ECO:0000313" key="7">
    <source>
        <dbReference type="Proteomes" id="UP000076577"/>
    </source>
</evidence>
<dbReference type="PANTHER" id="PTHR30537">
    <property type="entry name" value="HTH-TYPE TRANSCRIPTIONAL REGULATOR"/>
    <property type="match status" value="1"/>
</dbReference>
<dbReference type="Gene3D" id="3.40.190.290">
    <property type="match status" value="1"/>
</dbReference>
<keyword evidence="2" id="KW-0805">Transcription regulation</keyword>
<reference evidence="6 7" key="1">
    <citation type="journal article" date="2016" name="Front. Microbiol.">
        <title>Comparative Genomic Analysis Reveals a Diverse Repertoire of Genes Involved in Prokaryote-Eukaryote Interactions within the Pseudovibrio Genus.</title>
        <authorList>
            <person name="Romano S."/>
            <person name="Fernandez-Guerra A."/>
            <person name="Reen F.J."/>
            <person name="Glockner F.O."/>
            <person name="Crowley S.P."/>
            <person name="O'Sullivan O."/>
            <person name="Cotter P.D."/>
            <person name="Adams C."/>
            <person name="Dobson A.D."/>
            <person name="O'Gara F."/>
        </authorList>
    </citation>
    <scope>NUCLEOTIDE SEQUENCE [LARGE SCALE GENOMIC DNA]</scope>
    <source>
        <strain evidence="6 7">Ad2</strain>
    </source>
</reference>
<proteinExistence type="inferred from homology"/>
<keyword evidence="4" id="KW-0804">Transcription</keyword>
<name>A0A166AGM1_9HYPH</name>
<dbReference type="InterPro" id="IPR000847">
    <property type="entry name" value="LysR_HTH_N"/>
</dbReference>
<dbReference type="Pfam" id="PF03466">
    <property type="entry name" value="LysR_substrate"/>
    <property type="match status" value="1"/>
</dbReference>
<dbReference type="InterPro" id="IPR005119">
    <property type="entry name" value="LysR_subst-bd"/>
</dbReference>
<evidence type="ECO:0000313" key="6">
    <source>
        <dbReference type="EMBL" id="KZL21042.1"/>
    </source>
</evidence>
<evidence type="ECO:0000259" key="5">
    <source>
        <dbReference type="PROSITE" id="PS50931"/>
    </source>
</evidence>
<gene>
    <name evidence="6" type="primary">dmlR_3</name>
    <name evidence="6" type="ORF">PsAD2_01034</name>
</gene>
<dbReference type="Pfam" id="PF00126">
    <property type="entry name" value="HTH_1"/>
    <property type="match status" value="1"/>
</dbReference>
<comment type="caution">
    <text evidence="6">The sequence shown here is derived from an EMBL/GenBank/DDBJ whole genome shotgun (WGS) entry which is preliminary data.</text>
</comment>
<comment type="similarity">
    <text evidence="1">Belongs to the LysR transcriptional regulatory family.</text>
</comment>
<dbReference type="GO" id="GO:0006351">
    <property type="term" value="P:DNA-templated transcription"/>
    <property type="evidence" value="ECO:0007669"/>
    <property type="project" value="TreeGrafter"/>
</dbReference>
<dbReference type="InterPro" id="IPR036390">
    <property type="entry name" value="WH_DNA-bd_sf"/>
</dbReference>
<dbReference type="OrthoDB" id="9787460at2"/>
<dbReference type="PANTHER" id="PTHR30537:SF3">
    <property type="entry name" value="TRANSCRIPTIONAL REGULATORY PROTEIN"/>
    <property type="match status" value="1"/>
</dbReference>
<dbReference type="GO" id="GO:0043565">
    <property type="term" value="F:sequence-specific DNA binding"/>
    <property type="evidence" value="ECO:0007669"/>
    <property type="project" value="TreeGrafter"/>
</dbReference>
<dbReference type="SUPFAM" id="SSF46785">
    <property type="entry name" value="Winged helix' DNA-binding domain"/>
    <property type="match status" value="1"/>
</dbReference>
<dbReference type="AlphaFoldDB" id="A0A166AGM1"/>
<dbReference type="STRING" id="989403.SAMN05421798_101367"/>
<protein>
    <submittedName>
        <fullName evidence="6">HTH-type transcriptional regulator DmlR</fullName>
    </submittedName>
</protein>
<dbReference type="RefSeq" id="WP_068003271.1">
    <property type="nucleotide sequence ID" value="NZ_FOFM01000001.1"/>
</dbReference>
<sequence length="296" mass="32854">MNWDDARVFLAVARSGQILGAAQRLNLNHATVARRISALEAALQAKLMDRRTTGCTLTGEGERFFEFAEAMETEMLSARAEIGGTDVELSGAVRIGAPDGFGVTFLAPRIGKLNERYPDLTLQLVPLHRAFSLSKREADLAVTVGQPEHGRLVSRKLTDYSLGLYASRAYVERYGQPETEEALKQHRLIGYVDDLIFASSLNYSAEFAKDWQSGLECASALGQTEAVRAGSGIGILHGFIVDGNDDFVPILPHRRISRSYYLVTHESARHLRRIKAVSDYISDMVNQEKELFRNHV</sequence>